<organism evidence="2 3">
    <name type="scientific">Bradyrhizobium canariense</name>
    <dbReference type="NCBI Taxonomy" id="255045"/>
    <lineage>
        <taxon>Bacteria</taxon>
        <taxon>Pseudomonadati</taxon>
        <taxon>Pseudomonadota</taxon>
        <taxon>Alphaproteobacteria</taxon>
        <taxon>Hyphomicrobiales</taxon>
        <taxon>Nitrobacteraceae</taxon>
        <taxon>Bradyrhizobium</taxon>
    </lineage>
</organism>
<dbReference type="Proteomes" id="UP000243904">
    <property type="component" value="Chromosome I"/>
</dbReference>
<name>A0A1H1Q501_9BRAD</name>
<proteinExistence type="predicted"/>
<evidence type="ECO:0000256" key="1">
    <source>
        <dbReference type="SAM" id="MobiDB-lite"/>
    </source>
</evidence>
<feature type="compositionally biased region" description="Basic and acidic residues" evidence="1">
    <location>
        <begin position="49"/>
        <end position="63"/>
    </location>
</feature>
<dbReference type="AlphaFoldDB" id="A0A1H1Q501"/>
<evidence type="ECO:0000313" key="2">
    <source>
        <dbReference type="EMBL" id="SDS18578.1"/>
    </source>
</evidence>
<accession>A0A1H1Q501</accession>
<evidence type="ECO:0000313" key="3">
    <source>
        <dbReference type="Proteomes" id="UP000243904"/>
    </source>
</evidence>
<dbReference type="EMBL" id="LT629750">
    <property type="protein sequence ID" value="SDS18578.1"/>
    <property type="molecule type" value="Genomic_DNA"/>
</dbReference>
<protein>
    <submittedName>
        <fullName evidence="2">Uncharacterized protein</fullName>
    </submittedName>
</protein>
<reference evidence="3" key="1">
    <citation type="submission" date="2016-10" db="EMBL/GenBank/DDBJ databases">
        <authorList>
            <person name="Varghese N."/>
            <person name="Submissions S."/>
        </authorList>
    </citation>
    <scope>NUCLEOTIDE SEQUENCE [LARGE SCALE GENOMIC DNA]</scope>
    <source>
        <strain evidence="3">GAS369</strain>
    </source>
</reference>
<keyword evidence="3" id="KW-1185">Reference proteome</keyword>
<feature type="region of interest" description="Disordered" evidence="1">
    <location>
        <begin position="49"/>
        <end position="71"/>
    </location>
</feature>
<sequence length="71" mass="7759">MSSNIVNSKGIHVGIVNGEAIFDLTGKKLYDFKGINIYRLSGELVGHLSEGRGSEKRLDRSTDKLFPGHAN</sequence>
<gene>
    <name evidence="2" type="ORF">SAMN05444158_1274</name>
</gene>